<dbReference type="Pfam" id="PF25873">
    <property type="entry name" value="WHD_MalT"/>
    <property type="match status" value="1"/>
</dbReference>
<evidence type="ECO:0000259" key="4">
    <source>
        <dbReference type="PROSITE" id="PS50043"/>
    </source>
</evidence>
<dbReference type="Pfam" id="PF17874">
    <property type="entry name" value="TPR_MalT"/>
    <property type="match status" value="1"/>
</dbReference>
<proteinExistence type="predicted"/>
<dbReference type="Pfam" id="PF00196">
    <property type="entry name" value="GerE"/>
    <property type="match status" value="1"/>
</dbReference>
<sequence length="897" mass="97902">MAILATKLFVPSPRSTALPRGRLIEQLTRGRESGRGLTLVSAPAGFGKTTLFSEWIAQLRRQDPQLRIAWLSLDSSDNDPVRFLGYLAAAIHSLNTSSFPDDRDVRLSAEATLTSLLNDLSRDPEPMILFLDDVQVVENPSVRDAIAFLLDHKPPQLHVALASRSDPLLPLARLRASGTLTELRAAELRFTLDEASFFLNEVMGLALSPEDVAALETRTEGWIAGLHLAALSADASSDASAFVDAFTGSNRYVIDYLVEEVLHRASPHVREFLIRTAVLDRLCGPLCDAVTGGTGSTQMLEFLERANLFIVPLDDRRQWYRYHHLFADVLRSRLLVDGPAQVAALHSLASEWYENNDLPDEAVRHALEAADFPRAARVIEATIPGVRRSRQDATLQGWLAALPDDAKKRRPVLRVFSAWFSLIAGDLPSVDRQLSEAERLLAATPDGGARAHDSEPGVELLTLPVTIELYRASLALAMGNRAGIKHHARRALDAAAPEDHLGQGAAAGFLGVASWADGELEAGVAAFARSAKSLRVAGNLTDALSTTMVIADMLLTLGRLREARTMYETALQQSMEHGNGGRPTADLHAGLSDVLRERNELPLAKDHLAASTALGDIALSHEHRYRWFVAMAGVLEADGESDLALDSLAHAEQHYRRGFFPDVRPIGGLRARVLIRQGRLAEARAWVEEQKLSCTDPPDYLREFGHLTLARLLIAEHSAEKLPGSSLDGARELLDRLLVAAESGGRTGIVNEVLMLQAIALHTQGETALALVPLERAIAQAEPEGYVRLFVDEGASMLAVLRNAAGAGVQQDSVRRISRAFRKTDAALHPDQPDESLSERELHVLRLLATELSGPQIARELFVSLNTMRTHTKHIFLKLDVSSRAAAVRRAEALGLI</sequence>
<dbReference type="GO" id="GO:0006355">
    <property type="term" value="P:regulation of DNA-templated transcription"/>
    <property type="evidence" value="ECO:0007669"/>
    <property type="project" value="InterPro"/>
</dbReference>
<dbReference type="InterPro" id="IPR000792">
    <property type="entry name" value="Tscrpt_reg_LuxR_C"/>
</dbReference>
<evidence type="ECO:0000256" key="2">
    <source>
        <dbReference type="ARBA" id="ARBA00023125"/>
    </source>
</evidence>
<dbReference type="PANTHER" id="PTHR44688:SF16">
    <property type="entry name" value="DNA-BINDING TRANSCRIPTIONAL ACTIVATOR DEVR_DOSR"/>
    <property type="match status" value="1"/>
</dbReference>
<dbReference type="Gene3D" id="3.40.50.300">
    <property type="entry name" value="P-loop containing nucleotide triphosphate hydrolases"/>
    <property type="match status" value="1"/>
</dbReference>
<dbReference type="InterPro" id="IPR059106">
    <property type="entry name" value="WHD_MalT"/>
</dbReference>
<dbReference type="InterPro" id="IPR016032">
    <property type="entry name" value="Sig_transdc_resp-reg_C-effctor"/>
</dbReference>
<dbReference type="SMART" id="SM00421">
    <property type="entry name" value="HTH_LUXR"/>
    <property type="match status" value="1"/>
</dbReference>
<protein>
    <submittedName>
        <fullName evidence="5">Helix-turn-helix transcriptional regulator</fullName>
    </submittedName>
</protein>
<dbReference type="AlphaFoldDB" id="A0A3A5MB90"/>
<dbReference type="InterPro" id="IPR011990">
    <property type="entry name" value="TPR-like_helical_dom_sf"/>
</dbReference>
<dbReference type="SUPFAM" id="SSF46894">
    <property type="entry name" value="C-terminal effector domain of the bipartite response regulators"/>
    <property type="match status" value="1"/>
</dbReference>
<feature type="domain" description="HTH luxR-type" evidence="4">
    <location>
        <begin position="830"/>
        <end position="895"/>
    </location>
</feature>
<organism evidence="5 6">
    <name type="scientific">Arthrobacter cheniae</name>
    <dbReference type="NCBI Taxonomy" id="1258888"/>
    <lineage>
        <taxon>Bacteria</taxon>
        <taxon>Bacillati</taxon>
        <taxon>Actinomycetota</taxon>
        <taxon>Actinomycetes</taxon>
        <taxon>Micrococcales</taxon>
        <taxon>Micrococcaceae</taxon>
        <taxon>Arthrobacter</taxon>
    </lineage>
</organism>
<gene>
    <name evidence="5" type="ORF">D6T63_11315</name>
</gene>
<dbReference type="InterPro" id="IPR036388">
    <property type="entry name" value="WH-like_DNA-bd_sf"/>
</dbReference>
<keyword evidence="2" id="KW-0238">DNA-binding</keyword>
<dbReference type="SUPFAM" id="SSF48452">
    <property type="entry name" value="TPR-like"/>
    <property type="match status" value="1"/>
</dbReference>
<dbReference type="PRINTS" id="PR00038">
    <property type="entry name" value="HTHLUXR"/>
</dbReference>
<keyword evidence="3" id="KW-0804">Transcription</keyword>
<dbReference type="GO" id="GO:0003677">
    <property type="term" value="F:DNA binding"/>
    <property type="evidence" value="ECO:0007669"/>
    <property type="project" value="UniProtKB-KW"/>
</dbReference>
<dbReference type="Gene3D" id="1.25.40.10">
    <property type="entry name" value="Tetratricopeptide repeat domain"/>
    <property type="match status" value="1"/>
</dbReference>
<evidence type="ECO:0000313" key="6">
    <source>
        <dbReference type="Proteomes" id="UP000272560"/>
    </source>
</evidence>
<dbReference type="InterPro" id="IPR041664">
    <property type="entry name" value="AAA_16"/>
</dbReference>
<dbReference type="CDD" id="cd06170">
    <property type="entry name" value="LuxR_C_like"/>
    <property type="match status" value="1"/>
</dbReference>
<evidence type="ECO:0000256" key="3">
    <source>
        <dbReference type="ARBA" id="ARBA00023163"/>
    </source>
</evidence>
<dbReference type="PROSITE" id="PS50043">
    <property type="entry name" value="HTH_LUXR_2"/>
    <property type="match status" value="1"/>
</dbReference>
<name>A0A3A5MB90_9MICC</name>
<evidence type="ECO:0000313" key="5">
    <source>
        <dbReference type="EMBL" id="RJT79336.1"/>
    </source>
</evidence>
<dbReference type="OrthoDB" id="134985at2"/>
<comment type="caution">
    <text evidence="5">The sequence shown here is derived from an EMBL/GenBank/DDBJ whole genome shotgun (WGS) entry which is preliminary data.</text>
</comment>
<dbReference type="Pfam" id="PF13191">
    <property type="entry name" value="AAA_16"/>
    <property type="match status" value="1"/>
</dbReference>
<dbReference type="EMBL" id="QZVT01000005">
    <property type="protein sequence ID" value="RJT79336.1"/>
    <property type="molecule type" value="Genomic_DNA"/>
</dbReference>
<dbReference type="Gene3D" id="1.10.10.10">
    <property type="entry name" value="Winged helix-like DNA-binding domain superfamily/Winged helix DNA-binding domain"/>
    <property type="match status" value="1"/>
</dbReference>
<keyword evidence="6" id="KW-1185">Reference proteome</keyword>
<accession>A0A3A5MB90</accession>
<evidence type="ECO:0000256" key="1">
    <source>
        <dbReference type="ARBA" id="ARBA00023015"/>
    </source>
</evidence>
<dbReference type="PANTHER" id="PTHR44688">
    <property type="entry name" value="DNA-BINDING TRANSCRIPTIONAL ACTIVATOR DEVR_DOSR"/>
    <property type="match status" value="1"/>
</dbReference>
<keyword evidence="1" id="KW-0805">Transcription regulation</keyword>
<dbReference type="InterPro" id="IPR041617">
    <property type="entry name" value="TPR_MalT"/>
</dbReference>
<reference evidence="5 6" key="1">
    <citation type="submission" date="2018-09" db="EMBL/GenBank/DDBJ databases">
        <title>Novel species of Arthrobacter.</title>
        <authorList>
            <person name="Liu Q."/>
            <person name="Xin Y.-H."/>
        </authorList>
    </citation>
    <scope>NUCLEOTIDE SEQUENCE [LARGE SCALE GENOMIC DNA]</scope>
    <source>
        <strain evidence="5 6">Hz2</strain>
    </source>
</reference>
<dbReference type="InterPro" id="IPR027417">
    <property type="entry name" value="P-loop_NTPase"/>
</dbReference>
<dbReference type="Proteomes" id="UP000272560">
    <property type="component" value="Unassembled WGS sequence"/>
</dbReference>
<dbReference type="SUPFAM" id="SSF52540">
    <property type="entry name" value="P-loop containing nucleoside triphosphate hydrolases"/>
    <property type="match status" value="1"/>
</dbReference>